<sequence>MKGLPVGSYRAIRRSLKSGDAVTDVIRAVKREIDIMGDIPAASDELVRGVKLANV</sequence>
<comment type="caution">
    <text evidence="1">The sequence shown here is derived from an EMBL/GenBank/DDBJ whole genome shotgun (WGS) entry which is preliminary data.</text>
</comment>
<dbReference type="GeneID" id="97052848"/>
<evidence type="ECO:0000313" key="1">
    <source>
        <dbReference type="EMBL" id="CAE6829323.1"/>
    </source>
</evidence>
<dbReference type="RefSeq" id="WP_172737564.1">
    <property type="nucleotide sequence ID" value="NZ_CAJNBC010000006.1"/>
</dbReference>
<keyword evidence="2" id="KW-1185">Reference proteome</keyword>
<organism evidence="1 2">
    <name type="scientific">Paraburkholderia nemoris</name>
    <dbReference type="NCBI Taxonomy" id="2793076"/>
    <lineage>
        <taxon>Bacteria</taxon>
        <taxon>Pseudomonadati</taxon>
        <taxon>Pseudomonadota</taxon>
        <taxon>Betaproteobacteria</taxon>
        <taxon>Burkholderiales</taxon>
        <taxon>Burkholderiaceae</taxon>
        <taxon>Paraburkholderia</taxon>
    </lineage>
</organism>
<evidence type="ECO:0000313" key="2">
    <source>
        <dbReference type="Proteomes" id="UP000673821"/>
    </source>
</evidence>
<dbReference type="EMBL" id="CAJNBH010000025">
    <property type="protein sequence ID" value="CAE6829323.1"/>
    <property type="molecule type" value="Genomic_DNA"/>
</dbReference>
<protein>
    <submittedName>
        <fullName evidence="1">Uncharacterized protein</fullName>
    </submittedName>
</protein>
<name>A0ABM8SRZ2_9BURK</name>
<proteinExistence type="predicted"/>
<gene>
    <name evidence="1" type="ORF">R69776_06529</name>
</gene>
<reference evidence="1 2" key="1">
    <citation type="submission" date="2021-02" db="EMBL/GenBank/DDBJ databases">
        <authorList>
            <person name="Vanwijnsberghe S."/>
        </authorList>
    </citation>
    <scope>NUCLEOTIDE SEQUENCE [LARGE SCALE GENOMIC DNA]</scope>
    <source>
        <strain evidence="1 2">R-69776</strain>
    </source>
</reference>
<accession>A0ABM8SRZ2</accession>
<dbReference type="Proteomes" id="UP000673821">
    <property type="component" value="Unassembled WGS sequence"/>
</dbReference>